<dbReference type="SUPFAM" id="SSF102462">
    <property type="entry name" value="Peptidyl-tRNA hydrolase II"/>
    <property type="match status" value="1"/>
</dbReference>
<keyword evidence="2" id="KW-1185">Reference proteome</keyword>
<accession>A0ABY7JS27</accession>
<evidence type="ECO:0000313" key="1">
    <source>
        <dbReference type="EMBL" id="WAX55361.1"/>
    </source>
</evidence>
<organism evidence="1 2">
    <name type="scientific">Jatrophihabitans cynanchi</name>
    <dbReference type="NCBI Taxonomy" id="2944128"/>
    <lineage>
        <taxon>Bacteria</taxon>
        <taxon>Bacillati</taxon>
        <taxon>Actinomycetota</taxon>
        <taxon>Actinomycetes</taxon>
        <taxon>Jatrophihabitantales</taxon>
        <taxon>Jatrophihabitantaceae</taxon>
        <taxon>Jatrophihabitans</taxon>
    </lineage>
</organism>
<reference evidence="1" key="1">
    <citation type="submission" date="2022-05" db="EMBL/GenBank/DDBJ databases">
        <title>Jatrophihabitans sp. SB3-54 whole genome sequence.</title>
        <authorList>
            <person name="Suh M.K."/>
            <person name="Eom M.K."/>
            <person name="Kim J.S."/>
            <person name="Kim H.S."/>
            <person name="Do H.E."/>
            <person name="Shin Y.K."/>
            <person name="Lee J.-S."/>
        </authorList>
    </citation>
    <scope>NUCLEOTIDE SEQUENCE</scope>
    <source>
        <strain evidence="1">SB3-54</strain>
    </source>
</reference>
<dbReference type="InterPro" id="IPR018988">
    <property type="entry name" value="DUF2000"/>
</dbReference>
<dbReference type="Pfam" id="PF09391">
    <property type="entry name" value="DUF2000"/>
    <property type="match status" value="1"/>
</dbReference>
<dbReference type="Proteomes" id="UP001164693">
    <property type="component" value="Chromosome"/>
</dbReference>
<name>A0ABY7JS27_9ACTN</name>
<dbReference type="InterPro" id="IPR023476">
    <property type="entry name" value="Pep_tRNA_hydro_II_dom_sf"/>
</dbReference>
<dbReference type="Gene3D" id="3.40.1490.10">
    <property type="entry name" value="Bit1"/>
    <property type="match status" value="1"/>
</dbReference>
<dbReference type="RefSeq" id="WP_269441869.1">
    <property type="nucleotide sequence ID" value="NZ_CP097463.1"/>
</dbReference>
<protein>
    <submittedName>
        <fullName evidence="1">DUF2000 family protein</fullName>
    </submittedName>
</protein>
<evidence type="ECO:0000313" key="2">
    <source>
        <dbReference type="Proteomes" id="UP001164693"/>
    </source>
</evidence>
<sequence>MTEQPARFETKIAIVVREDLASWQKLNMTAFLAAAIAADAPESIGEHYEDADGTKYLATFGQPAMVFAGTGAELTRTRERALARGVVPAIFTEDLFATGNDADNRAAVRAVHAAELHLTGLAFRTARRDADKITKGLRLHG</sequence>
<gene>
    <name evidence="1" type="ORF">M6B22_12475</name>
</gene>
<dbReference type="EMBL" id="CP097463">
    <property type="protein sequence ID" value="WAX55361.1"/>
    <property type="molecule type" value="Genomic_DNA"/>
</dbReference>
<proteinExistence type="predicted"/>